<dbReference type="PANTHER" id="PTHR43872">
    <property type="entry name" value="MONOOXYGENASE, PUTATIVE (AFU_ORTHOLOGUE AFUA_8G02570)-RELATED"/>
    <property type="match status" value="1"/>
</dbReference>
<keyword evidence="7 8" id="KW-0503">Monooxygenase</keyword>
<accession>A0A2S8JC15</accession>
<comment type="caution">
    <text evidence="8">The sequence shown here is derived from an EMBL/GenBank/DDBJ whole genome shotgun (WGS) entry which is preliminary data.</text>
</comment>
<dbReference type="InterPro" id="IPR036188">
    <property type="entry name" value="FAD/NAD-bd_sf"/>
</dbReference>
<dbReference type="InterPro" id="IPR020946">
    <property type="entry name" value="Flavin_mOase-like"/>
</dbReference>
<proteinExistence type="inferred from homology"/>
<name>A0A2S8JC15_RHOOP</name>
<dbReference type="PANTHER" id="PTHR43872:SF1">
    <property type="entry name" value="MONOOXYGENASE, PUTATIVE (AFU_ORTHOLOGUE AFUA_8G02570)-RELATED"/>
    <property type="match status" value="1"/>
</dbReference>
<dbReference type="InterPro" id="IPR051820">
    <property type="entry name" value="FAD-binding_MO"/>
</dbReference>
<comment type="cofactor">
    <cofactor evidence="1">
        <name>FAD</name>
        <dbReference type="ChEBI" id="CHEBI:57692"/>
    </cofactor>
</comment>
<dbReference type="EMBL" id="PUIO01000013">
    <property type="protein sequence ID" value="PQP24525.1"/>
    <property type="molecule type" value="Genomic_DNA"/>
</dbReference>
<evidence type="ECO:0000256" key="3">
    <source>
        <dbReference type="ARBA" id="ARBA00022630"/>
    </source>
</evidence>
<protein>
    <submittedName>
        <fullName evidence="8">FAD-containing monooxygenase EthA</fullName>
    </submittedName>
</protein>
<organism evidence="8 9">
    <name type="scientific">Rhodococcus opacus</name>
    <name type="common">Nocardia opaca</name>
    <dbReference type="NCBI Taxonomy" id="37919"/>
    <lineage>
        <taxon>Bacteria</taxon>
        <taxon>Bacillati</taxon>
        <taxon>Actinomycetota</taxon>
        <taxon>Actinomycetes</taxon>
        <taxon>Mycobacteriales</taxon>
        <taxon>Nocardiaceae</taxon>
        <taxon>Rhodococcus</taxon>
    </lineage>
</organism>
<keyword evidence="4" id="KW-0274">FAD</keyword>
<dbReference type="Proteomes" id="UP000239290">
    <property type="component" value="Unassembled WGS sequence"/>
</dbReference>
<gene>
    <name evidence="8" type="ORF">C5613_13505</name>
</gene>
<evidence type="ECO:0000256" key="4">
    <source>
        <dbReference type="ARBA" id="ARBA00022827"/>
    </source>
</evidence>
<keyword evidence="5" id="KW-0521">NADP</keyword>
<dbReference type="GO" id="GO:0050661">
    <property type="term" value="F:NADP binding"/>
    <property type="evidence" value="ECO:0007669"/>
    <property type="project" value="InterPro"/>
</dbReference>
<evidence type="ECO:0000256" key="6">
    <source>
        <dbReference type="ARBA" id="ARBA00023002"/>
    </source>
</evidence>
<evidence type="ECO:0000256" key="2">
    <source>
        <dbReference type="ARBA" id="ARBA00010139"/>
    </source>
</evidence>
<evidence type="ECO:0000256" key="7">
    <source>
        <dbReference type="ARBA" id="ARBA00023033"/>
    </source>
</evidence>
<evidence type="ECO:0000256" key="1">
    <source>
        <dbReference type="ARBA" id="ARBA00001974"/>
    </source>
</evidence>
<dbReference type="GO" id="GO:0004499">
    <property type="term" value="F:N,N-dimethylaniline monooxygenase activity"/>
    <property type="evidence" value="ECO:0007669"/>
    <property type="project" value="InterPro"/>
</dbReference>
<keyword evidence="6" id="KW-0560">Oxidoreductase</keyword>
<reference evidence="9" key="1">
    <citation type="submission" date="2018-02" db="EMBL/GenBank/DDBJ databases">
        <title>Draft genome sequencing of Rhodococcus opacus KU647198.</title>
        <authorList>
            <person name="Zheng B.-X."/>
        </authorList>
    </citation>
    <scope>NUCLEOTIDE SEQUENCE [LARGE SCALE GENOMIC DNA]</scope>
    <source>
        <strain evidence="9">04-OD7</strain>
    </source>
</reference>
<evidence type="ECO:0000313" key="9">
    <source>
        <dbReference type="Proteomes" id="UP000239290"/>
    </source>
</evidence>
<dbReference type="GO" id="GO:0050660">
    <property type="term" value="F:flavin adenine dinucleotide binding"/>
    <property type="evidence" value="ECO:0007669"/>
    <property type="project" value="InterPro"/>
</dbReference>
<dbReference type="Pfam" id="PF00743">
    <property type="entry name" value="FMO-like"/>
    <property type="match status" value="1"/>
</dbReference>
<sequence length="515" mass="57303">MKHITTSHDSDQETPVTITTIPDVETMDFDVLIIGAGISGIGAAYHLKTRRPDTTFAILEGKDAIGGTWTQFRYPGIRSDSDMPTFGFGFKPWTHKKAIADAHIILDYLQETVTENHIDEHIRFGYRVSSAEFSSSAGRWTVTAQRSGSDETVQITARFLFSGTGYYNHETGFTPEFDGIEDFTGRVVHPQHWPEELDYSGKKVVVIGSGATAATLIPAMAGTAQHITMLQRSPSYVLSLPAEDAIANTLNKLIGPQRAYPIIRRKNIMMHRGIFKACRRSPKLMRKLLIANVRRQLPKNFDVETHFTPRYNPWDQRLCMVPNGDLFKAISTGQASVVTDRIERFTETGIRLESGQELEADIVVTATGLNMLAFGAIQIRVDGEPVNPPDTTVYKSMMLSGLPNFVFALGYTNISWTLKVDLISEHFCRLLDHMDERGYTTVEPVLTDPGMERVPLLDLTSGYVQRAVAAFPRAGTSGPWTAAMAYEKDVERLREGPIEDPDLRFTANQPALLAS</sequence>
<dbReference type="Gene3D" id="3.50.50.60">
    <property type="entry name" value="FAD/NAD(P)-binding domain"/>
    <property type="match status" value="2"/>
</dbReference>
<dbReference type="AlphaFoldDB" id="A0A2S8JC15"/>
<dbReference type="SUPFAM" id="SSF51905">
    <property type="entry name" value="FAD/NAD(P)-binding domain"/>
    <property type="match status" value="1"/>
</dbReference>
<evidence type="ECO:0000256" key="5">
    <source>
        <dbReference type="ARBA" id="ARBA00022857"/>
    </source>
</evidence>
<evidence type="ECO:0000313" key="8">
    <source>
        <dbReference type="EMBL" id="PQP24525.1"/>
    </source>
</evidence>
<keyword evidence="3" id="KW-0285">Flavoprotein</keyword>
<dbReference type="FunFam" id="3.50.50.60:FF:000228">
    <property type="entry name" value="FAD-containing monooxygenase EthA"/>
    <property type="match status" value="1"/>
</dbReference>
<dbReference type="Pfam" id="PF13450">
    <property type="entry name" value="NAD_binding_8"/>
    <property type="match status" value="1"/>
</dbReference>
<comment type="similarity">
    <text evidence="2">Belongs to the FAD-binding monooxygenase family.</text>
</comment>